<dbReference type="AlphaFoldDB" id="A0A7L6N681"/>
<dbReference type="InterPro" id="IPR005149">
    <property type="entry name" value="Tscrpt_reg_PadR_N"/>
</dbReference>
<dbReference type="Gene3D" id="1.10.10.10">
    <property type="entry name" value="Winged helix-like DNA-binding domain superfamily/Winged helix DNA-binding domain"/>
    <property type="match status" value="1"/>
</dbReference>
<evidence type="ECO:0000259" key="1">
    <source>
        <dbReference type="Pfam" id="PF03551"/>
    </source>
</evidence>
<accession>A0A7L6N681</accession>
<dbReference type="Pfam" id="PF03551">
    <property type="entry name" value="PadR"/>
    <property type="match status" value="1"/>
</dbReference>
<dbReference type="EMBL" id="CP051151">
    <property type="protein sequence ID" value="QLY40069.1"/>
    <property type="molecule type" value="Genomic_DNA"/>
</dbReference>
<dbReference type="SUPFAM" id="SSF46785">
    <property type="entry name" value="Winged helix' DNA-binding domain"/>
    <property type="match status" value="1"/>
</dbReference>
<dbReference type="InterPro" id="IPR036388">
    <property type="entry name" value="WH-like_DNA-bd_sf"/>
</dbReference>
<keyword evidence="3" id="KW-1185">Reference proteome</keyword>
<dbReference type="InterPro" id="IPR036390">
    <property type="entry name" value="WH_DNA-bd_sf"/>
</dbReference>
<sequence>MNTQMKKGIVELCIMKLIQHKKSSTFEILSKMKNLEVSENTIYPILRRLYSDGFLKQEKANNEVGAPRKYYDLTDRGLEQLNLLMGEWEEFTHSVNQILKGENHE</sequence>
<dbReference type="InterPro" id="IPR052509">
    <property type="entry name" value="Metal_resp_DNA-bind_regulator"/>
</dbReference>
<dbReference type="PANTHER" id="PTHR33169">
    <property type="entry name" value="PADR-FAMILY TRANSCRIPTIONAL REGULATOR"/>
    <property type="match status" value="1"/>
</dbReference>
<proteinExistence type="predicted"/>
<evidence type="ECO:0000313" key="2">
    <source>
        <dbReference type="EMBL" id="QLY40069.1"/>
    </source>
</evidence>
<dbReference type="KEGG" id="tbk:HF295_04015"/>
<evidence type="ECO:0000313" key="3">
    <source>
        <dbReference type="Proteomes" id="UP000512167"/>
    </source>
</evidence>
<dbReference type="Proteomes" id="UP000512167">
    <property type="component" value="Chromosome"/>
</dbReference>
<name>A0A7L6N681_9MOLU</name>
<protein>
    <submittedName>
        <fullName evidence="2">PadR family transcriptional regulator</fullName>
    </submittedName>
</protein>
<gene>
    <name evidence="2" type="ORF">HF295_04015</name>
</gene>
<dbReference type="PANTHER" id="PTHR33169:SF14">
    <property type="entry name" value="TRANSCRIPTIONAL REGULATOR RV3488"/>
    <property type="match status" value="1"/>
</dbReference>
<organism evidence="2 3">
    <name type="scientific">Hujiaoplasma nucleasis</name>
    <dbReference type="NCBI Taxonomy" id="2725268"/>
    <lineage>
        <taxon>Bacteria</taxon>
        <taxon>Bacillati</taxon>
        <taxon>Mycoplasmatota</taxon>
        <taxon>Mollicutes</taxon>
        <taxon>Candidatus Izemoplasmatales</taxon>
        <taxon>Hujiaoplasmataceae</taxon>
        <taxon>Hujiaoplasma</taxon>
    </lineage>
</organism>
<reference evidence="2 3" key="1">
    <citation type="submission" date="2020-04" db="EMBL/GenBank/DDBJ databases">
        <authorList>
            <person name="Zheng R.K."/>
            <person name="Sun C.M."/>
        </authorList>
    </citation>
    <scope>NUCLEOTIDE SEQUENCE [LARGE SCALE GENOMIC DNA]</scope>
    <source>
        <strain evidence="3">zrk29</strain>
    </source>
</reference>
<feature type="domain" description="Transcription regulator PadR N-terminal" evidence="1">
    <location>
        <begin position="14"/>
        <end position="81"/>
    </location>
</feature>
<dbReference type="RefSeq" id="WP_312032567.1">
    <property type="nucleotide sequence ID" value="NZ_CP051151.1"/>
</dbReference>